<feature type="transmembrane region" description="Helical" evidence="1">
    <location>
        <begin position="12"/>
        <end position="30"/>
    </location>
</feature>
<sequence length="203" mass="21885">MFDGLGDMDKAQALYLSIILVAVLLGSLSLRRIGWRRGFGMAAAWIAIFAVIITLASYRDDLGGIFGRMIGNVDPASGYTEGNEFHVRARDDGHFWVRAQIDDQSVLFLIDTGASGIVLTEDAARRVGIDPAALTFTGLASTANGQVRVASTRVAKLEVGDIVRTNVVVNVTEGELDANLLGMAFLRTLGSWRVEGETLVMRP</sequence>
<dbReference type="RefSeq" id="WP_380862367.1">
    <property type="nucleotide sequence ID" value="NZ_JBHRXV010000011.1"/>
</dbReference>
<comment type="caution">
    <text evidence="2">The sequence shown here is derived from an EMBL/GenBank/DDBJ whole genome shotgun (WGS) entry which is preliminary data.</text>
</comment>
<keyword evidence="1" id="KW-0812">Transmembrane</keyword>
<proteinExistence type="predicted"/>
<reference evidence="3" key="1">
    <citation type="journal article" date="2019" name="Int. J. Syst. Evol. Microbiol.">
        <title>The Global Catalogue of Microorganisms (GCM) 10K type strain sequencing project: providing services to taxonomists for standard genome sequencing and annotation.</title>
        <authorList>
            <consortium name="The Broad Institute Genomics Platform"/>
            <consortium name="The Broad Institute Genome Sequencing Center for Infectious Disease"/>
            <person name="Wu L."/>
            <person name="Ma J."/>
        </authorList>
    </citation>
    <scope>NUCLEOTIDE SEQUENCE [LARGE SCALE GENOMIC DNA]</scope>
    <source>
        <strain evidence="3">KCTC 42644</strain>
    </source>
</reference>
<evidence type="ECO:0000313" key="3">
    <source>
        <dbReference type="Proteomes" id="UP001595615"/>
    </source>
</evidence>
<protein>
    <submittedName>
        <fullName evidence="2">TIGR02281 family clan AA aspartic protease</fullName>
        <ecNumber evidence="2">3.4.23.-</ecNumber>
    </submittedName>
</protein>
<dbReference type="InterPro" id="IPR021109">
    <property type="entry name" value="Peptidase_aspartic_dom_sf"/>
</dbReference>
<feature type="transmembrane region" description="Helical" evidence="1">
    <location>
        <begin position="39"/>
        <end position="58"/>
    </location>
</feature>
<gene>
    <name evidence="2" type="ORF">ACFOMD_13845</name>
</gene>
<dbReference type="Pfam" id="PF13975">
    <property type="entry name" value="gag-asp_proteas"/>
    <property type="match status" value="1"/>
</dbReference>
<keyword evidence="3" id="KW-1185">Reference proteome</keyword>
<dbReference type="EC" id="3.4.23.-" evidence="2"/>
<dbReference type="Gene3D" id="2.40.70.10">
    <property type="entry name" value="Acid Proteases"/>
    <property type="match status" value="1"/>
</dbReference>
<dbReference type="Proteomes" id="UP001595615">
    <property type="component" value="Unassembled WGS sequence"/>
</dbReference>
<dbReference type="GO" id="GO:0008233">
    <property type="term" value="F:peptidase activity"/>
    <property type="evidence" value="ECO:0007669"/>
    <property type="project" value="UniProtKB-KW"/>
</dbReference>
<accession>A0ABV7XD62</accession>
<keyword evidence="1" id="KW-0472">Membrane</keyword>
<dbReference type="InterPro" id="IPR011969">
    <property type="entry name" value="Clan_AA_Asp_peptidase_C"/>
</dbReference>
<keyword evidence="1" id="KW-1133">Transmembrane helix</keyword>
<name>A0ABV7XD62_9SPHN</name>
<evidence type="ECO:0000256" key="1">
    <source>
        <dbReference type="SAM" id="Phobius"/>
    </source>
</evidence>
<keyword evidence="2" id="KW-0378">Hydrolase</keyword>
<keyword evidence="2" id="KW-0645">Protease</keyword>
<evidence type="ECO:0000313" key="2">
    <source>
        <dbReference type="EMBL" id="MFC3713658.1"/>
    </source>
</evidence>
<dbReference type="GO" id="GO:0006508">
    <property type="term" value="P:proteolysis"/>
    <property type="evidence" value="ECO:0007669"/>
    <property type="project" value="UniProtKB-KW"/>
</dbReference>
<dbReference type="InterPro" id="IPR034122">
    <property type="entry name" value="Retropepsin-like_bacterial"/>
</dbReference>
<dbReference type="NCBIfam" id="TIGR02281">
    <property type="entry name" value="clan_AA_DTGA"/>
    <property type="match status" value="1"/>
</dbReference>
<dbReference type="EMBL" id="JBHRXV010000011">
    <property type="protein sequence ID" value="MFC3713658.1"/>
    <property type="molecule type" value="Genomic_DNA"/>
</dbReference>
<dbReference type="SUPFAM" id="SSF50630">
    <property type="entry name" value="Acid proteases"/>
    <property type="match status" value="1"/>
</dbReference>
<dbReference type="CDD" id="cd05483">
    <property type="entry name" value="retropepsin_like_bacteria"/>
    <property type="match status" value="1"/>
</dbReference>
<organism evidence="2 3">
    <name type="scientific">Sphingoaurantiacus capsulatus</name>
    <dbReference type="NCBI Taxonomy" id="1771310"/>
    <lineage>
        <taxon>Bacteria</taxon>
        <taxon>Pseudomonadati</taxon>
        <taxon>Pseudomonadota</taxon>
        <taxon>Alphaproteobacteria</taxon>
        <taxon>Sphingomonadales</taxon>
        <taxon>Sphingosinicellaceae</taxon>
        <taxon>Sphingoaurantiacus</taxon>
    </lineage>
</organism>